<dbReference type="Proteomes" id="UP000887013">
    <property type="component" value="Unassembled WGS sequence"/>
</dbReference>
<accession>A0A8X6M9H8</accession>
<comment type="subcellular location">
    <subcellularLocation>
        <location evidence="1">Secreted</location>
    </subcellularLocation>
</comment>
<dbReference type="PROSITE" id="PS51378">
    <property type="entry name" value="INVERT_DEFENSINS"/>
    <property type="match status" value="1"/>
</dbReference>
<evidence type="ECO:0000256" key="5">
    <source>
        <dbReference type="ARBA" id="ARBA00023157"/>
    </source>
</evidence>
<evidence type="ECO:0000256" key="2">
    <source>
        <dbReference type="ARBA" id="ARBA00022525"/>
    </source>
</evidence>
<keyword evidence="8" id="KW-1185">Reference proteome</keyword>
<feature type="domain" description="Invertebrate defensins family profile" evidence="6">
    <location>
        <begin position="52"/>
        <end position="88"/>
    </location>
</feature>
<keyword evidence="3" id="KW-0929">Antimicrobial</keyword>
<evidence type="ECO:0000256" key="1">
    <source>
        <dbReference type="ARBA" id="ARBA00004613"/>
    </source>
</evidence>
<dbReference type="InterPro" id="IPR036574">
    <property type="entry name" value="Scorpion_toxin-like_sf"/>
</dbReference>
<comment type="caution">
    <text evidence="7">The sequence shown here is derived from an EMBL/GenBank/DDBJ whole genome shotgun (WGS) entry which is preliminary data.</text>
</comment>
<organism evidence="7 8">
    <name type="scientific">Nephila pilipes</name>
    <name type="common">Giant wood spider</name>
    <name type="synonym">Nephila maculata</name>
    <dbReference type="NCBI Taxonomy" id="299642"/>
    <lineage>
        <taxon>Eukaryota</taxon>
        <taxon>Metazoa</taxon>
        <taxon>Ecdysozoa</taxon>
        <taxon>Arthropoda</taxon>
        <taxon>Chelicerata</taxon>
        <taxon>Arachnida</taxon>
        <taxon>Araneae</taxon>
        <taxon>Araneomorphae</taxon>
        <taxon>Entelegynae</taxon>
        <taxon>Araneoidea</taxon>
        <taxon>Nephilidae</taxon>
        <taxon>Nephila</taxon>
    </lineage>
</organism>
<proteinExistence type="predicted"/>
<name>A0A8X6M9H8_NEPPI</name>
<keyword evidence="4" id="KW-0044">Antibiotic</keyword>
<dbReference type="InterPro" id="IPR001542">
    <property type="entry name" value="Defensin_invertebrate/fungal"/>
</dbReference>
<dbReference type="GO" id="GO:0042742">
    <property type="term" value="P:defense response to bacterium"/>
    <property type="evidence" value="ECO:0007669"/>
    <property type="project" value="UniProtKB-KW"/>
</dbReference>
<evidence type="ECO:0000259" key="6">
    <source>
        <dbReference type="PROSITE" id="PS51378"/>
    </source>
</evidence>
<dbReference type="EMBL" id="BMAW01042091">
    <property type="protein sequence ID" value="GFS32570.1"/>
    <property type="molecule type" value="Genomic_DNA"/>
</dbReference>
<keyword evidence="5" id="KW-1015">Disulfide bond</keyword>
<dbReference type="AlphaFoldDB" id="A0A8X6M9H8"/>
<evidence type="ECO:0000313" key="8">
    <source>
        <dbReference type="Proteomes" id="UP000887013"/>
    </source>
</evidence>
<evidence type="ECO:0000313" key="7">
    <source>
        <dbReference type="EMBL" id="GFS32570.1"/>
    </source>
</evidence>
<protein>
    <recommendedName>
        <fullName evidence="6">Invertebrate defensins family profile domain-containing protein</fullName>
    </recommendedName>
</protein>
<reference evidence="7" key="1">
    <citation type="submission" date="2020-08" db="EMBL/GenBank/DDBJ databases">
        <title>Multicomponent nature underlies the extraordinary mechanical properties of spider dragline silk.</title>
        <authorList>
            <person name="Kono N."/>
            <person name="Nakamura H."/>
            <person name="Mori M."/>
            <person name="Yoshida Y."/>
            <person name="Ohtoshi R."/>
            <person name="Malay A.D."/>
            <person name="Moran D.A.P."/>
            <person name="Tomita M."/>
            <person name="Numata K."/>
            <person name="Arakawa K."/>
        </authorList>
    </citation>
    <scope>NUCLEOTIDE SEQUENCE</scope>
</reference>
<keyword evidence="2" id="KW-0964">Secreted</keyword>
<evidence type="ECO:0000256" key="4">
    <source>
        <dbReference type="ARBA" id="ARBA00023022"/>
    </source>
</evidence>
<gene>
    <name evidence="7" type="ORF">NPIL_669101</name>
</gene>
<dbReference type="OrthoDB" id="6476875at2759"/>
<dbReference type="SUPFAM" id="SSF57095">
    <property type="entry name" value="Scorpion toxin-like"/>
    <property type="match status" value="1"/>
</dbReference>
<dbReference type="GO" id="GO:0005576">
    <property type="term" value="C:extracellular region"/>
    <property type="evidence" value="ECO:0007669"/>
    <property type="project" value="UniProtKB-SubCell"/>
</dbReference>
<sequence>MLVYFKSIGVLQIDLSFSVFETVSLASLDENEVLALFDVDCHPYGSVLVDARFGCPGHQGECDRHCKHVAYRKGGRCVGFKRMTCQCY</sequence>
<evidence type="ECO:0000256" key="3">
    <source>
        <dbReference type="ARBA" id="ARBA00022529"/>
    </source>
</evidence>